<dbReference type="Proteomes" id="UP001064933">
    <property type="component" value="Chromosome"/>
</dbReference>
<dbReference type="InterPro" id="IPR014942">
    <property type="entry name" value="AbiEii"/>
</dbReference>
<evidence type="ECO:0000313" key="1">
    <source>
        <dbReference type="EMBL" id="UXH78713.1"/>
    </source>
</evidence>
<gene>
    <name evidence="1" type="ORF">N4261_01875</name>
</gene>
<dbReference type="RefSeq" id="WP_261758544.1">
    <property type="nucleotide sequence ID" value="NZ_CP104562.2"/>
</dbReference>
<dbReference type="Pfam" id="PF08843">
    <property type="entry name" value="AbiEii"/>
    <property type="match status" value="1"/>
</dbReference>
<organism evidence="1 2">
    <name type="scientific">Roseateles amylovorans</name>
    <dbReference type="NCBI Taxonomy" id="2978473"/>
    <lineage>
        <taxon>Bacteria</taxon>
        <taxon>Pseudomonadati</taxon>
        <taxon>Pseudomonadota</taxon>
        <taxon>Betaproteobacteria</taxon>
        <taxon>Burkholderiales</taxon>
        <taxon>Sphaerotilaceae</taxon>
        <taxon>Roseateles</taxon>
    </lineage>
</organism>
<protein>
    <submittedName>
        <fullName evidence="1">Nucleotidyl transferase AbiEii/AbiGii toxin family protein</fullName>
    </submittedName>
</protein>
<reference evidence="1" key="1">
    <citation type="submission" date="2022-10" db="EMBL/GenBank/DDBJ databases">
        <title>Characterization and whole genome sequencing of a new Roseateles species, isolated from fresh water.</title>
        <authorList>
            <person name="Guliayeva D.Y."/>
            <person name="Akhremchuk A.E."/>
            <person name="Sikolenko M.A."/>
            <person name="Valentovich L.N."/>
            <person name="Sidarenka A.V."/>
        </authorList>
    </citation>
    <scope>NUCLEOTIDE SEQUENCE</scope>
    <source>
        <strain evidence="1">BIM B-1768</strain>
    </source>
</reference>
<keyword evidence="1" id="KW-0808">Transferase</keyword>
<proteinExistence type="predicted"/>
<dbReference type="GO" id="GO:0016740">
    <property type="term" value="F:transferase activity"/>
    <property type="evidence" value="ECO:0007669"/>
    <property type="project" value="UniProtKB-KW"/>
</dbReference>
<dbReference type="Gene3D" id="3.10.450.620">
    <property type="entry name" value="JHP933, nucleotidyltransferase-like core domain"/>
    <property type="match status" value="1"/>
</dbReference>
<name>A0ABY6B0L4_9BURK</name>
<dbReference type="EMBL" id="CP104562">
    <property type="protein sequence ID" value="UXH78713.1"/>
    <property type="molecule type" value="Genomic_DNA"/>
</dbReference>
<accession>A0ABY6B0L4</accession>
<evidence type="ECO:0000313" key="2">
    <source>
        <dbReference type="Proteomes" id="UP001064933"/>
    </source>
</evidence>
<sequence length="285" mass="32061">MIAARELAAWRKHAPWSNDLMVEQDYLLSRAVAAIFEDPFLRTQVAMRGGTVLHKGHLSPASRYSEDIDLVKVGDRPPKHIEKALHRVLLPLLGQPRESVLTTIQLAVRNLVAKSTIIRTEFTYDPSSNDAAHAHLKIEVNTNEQRPLYALVPVEIEVPDGADGARPMQVVSYALDEMLGTKLRALLQREQGRDLYDLWWAWEQSASGASKYGVDPARVGAAFRFYMAQEGSDFSAADVQSEMNRRMSSRKFLSDMDGFLPFGRTYDPRQACATFFDVFLPHLDA</sequence>
<keyword evidence="2" id="KW-1185">Reference proteome</keyword>